<dbReference type="Proteomes" id="UP000886758">
    <property type="component" value="Unassembled WGS sequence"/>
</dbReference>
<dbReference type="InterPro" id="IPR003660">
    <property type="entry name" value="HAMP_dom"/>
</dbReference>
<evidence type="ECO:0000259" key="17">
    <source>
        <dbReference type="PROSITE" id="PS50885"/>
    </source>
</evidence>
<evidence type="ECO:0000313" key="19">
    <source>
        <dbReference type="Proteomes" id="UP000886758"/>
    </source>
</evidence>
<keyword evidence="13 15" id="KW-0472">Membrane</keyword>
<evidence type="ECO:0000256" key="10">
    <source>
        <dbReference type="ARBA" id="ARBA00022840"/>
    </source>
</evidence>
<dbReference type="Gene3D" id="1.10.287.130">
    <property type="match status" value="1"/>
</dbReference>
<dbReference type="InterPro" id="IPR036890">
    <property type="entry name" value="HATPase_C_sf"/>
</dbReference>
<organism evidence="18 19">
    <name type="scientific">Candidatus Pelethenecus faecipullorum</name>
    <dbReference type="NCBI Taxonomy" id="2840900"/>
    <lineage>
        <taxon>Bacteria</taxon>
        <taxon>Bacillati</taxon>
        <taxon>Mycoplasmatota</taxon>
        <taxon>Mollicutes</taxon>
        <taxon>Candidatus Pelethenecus</taxon>
    </lineage>
</organism>
<keyword evidence="9 18" id="KW-0418">Kinase</keyword>
<accession>A0A9D1GSF2</accession>
<keyword evidence="14" id="KW-0175">Coiled coil</keyword>
<dbReference type="SUPFAM" id="SSF55874">
    <property type="entry name" value="ATPase domain of HSP90 chaperone/DNA topoisomerase II/histidine kinase"/>
    <property type="match status" value="1"/>
</dbReference>
<evidence type="ECO:0000256" key="1">
    <source>
        <dbReference type="ARBA" id="ARBA00000085"/>
    </source>
</evidence>
<evidence type="ECO:0000256" key="4">
    <source>
        <dbReference type="ARBA" id="ARBA00022475"/>
    </source>
</evidence>
<comment type="catalytic activity">
    <reaction evidence="1">
        <text>ATP + protein L-histidine = ADP + protein N-phospho-L-histidine.</text>
        <dbReference type="EC" id="2.7.13.3"/>
    </reaction>
</comment>
<dbReference type="EC" id="2.7.13.3" evidence="3"/>
<keyword evidence="8" id="KW-0547">Nucleotide-binding</keyword>
<gene>
    <name evidence="18" type="ORF">IAD46_03665</name>
</gene>
<evidence type="ECO:0000256" key="7">
    <source>
        <dbReference type="ARBA" id="ARBA00022692"/>
    </source>
</evidence>
<keyword evidence="11 15" id="KW-1133">Transmembrane helix</keyword>
<dbReference type="GO" id="GO:0005886">
    <property type="term" value="C:plasma membrane"/>
    <property type="evidence" value="ECO:0007669"/>
    <property type="project" value="UniProtKB-SubCell"/>
</dbReference>
<keyword evidence="7 15" id="KW-0812">Transmembrane</keyword>
<dbReference type="PANTHER" id="PTHR45528:SF1">
    <property type="entry name" value="SENSOR HISTIDINE KINASE CPXA"/>
    <property type="match status" value="1"/>
</dbReference>
<protein>
    <recommendedName>
        <fullName evidence="3">histidine kinase</fullName>
        <ecNumber evidence="3">2.7.13.3</ecNumber>
    </recommendedName>
</protein>
<evidence type="ECO:0000256" key="14">
    <source>
        <dbReference type="SAM" id="Coils"/>
    </source>
</evidence>
<sequence length="433" mass="49993">MKKIPISSQIVILFLIILLLSASAFTVITSFRLHAMAEEETYSRLLAYSTLIENQGPVDPDIGDFRDMKVAFIARYSNNDLLYSNDIGLYLDEDDLATIMKTISDQKEAVICNKLNNYNQETIYYCFSTKDAGRTFLVLVTDSLYVMNMARTNSLQFIIIFFIIIFLSILTIALWSNQFARRLHRIQDHILSLPKSEYQQSYTDDGLDEVGELSRAVEAMRIELKQNEQTKKEMLQNISHDFKTPIAVIKSYAEAQQDGMTDEDSSRIIIAQAEILKNKVNRLLQYNSLEYLSKDREFEDVNMKDVIEEVIQGYRFQTDLIINLDLNEDVYFKGYRENYTTVVDNIVDNARRYAKTKIKIVLKKDRLRIYNDGEPMDESFLKSGFKPYEKGSKGQFGLGMSIVKRTVEFFGMDLIVKNEAIGVSFIITKSKHK</sequence>
<dbReference type="Pfam" id="PF02518">
    <property type="entry name" value="HATPase_c"/>
    <property type="match status" value="1"/>
</dbReference>
<evidence type="ECO:0000256" key="13">
    <source>
        <dbReference type="ARBA" id="ARBA00023136"/>
    </source>
</evidence>
<comment type="caution">
    <text evidence="18">The sequence shown here is derived from an EMBL/GenBank/DDBJ whole genome shotgun (WGS) entry which is preliminary data.</text>
</comment>
<reference evidence="18" key="1">
    <citation type="submission" date="2020-10" db="EMBL/GenBank/DDBJ databases">
        <authorList>
            <person name="Gilroy R."/>
        </authorList>
    </citation>
    <scope>NUCLEOTIDE SEQUENCE</scope>
    <source>
        <strain evidence="18">ChiW17-6978</strain>
    </source>
</reference>
<dbReference type="InterPro" id="IPR050398">
    <property type="entry name" value="HssS/ArlS-like"/>
</dbReference>
<dbReference type="PROSITE" id="PS50885">
    <property type="entry name" value="HAMP"/>
    <property type="match status" value="1"/>
</dbReference>
<keyword evidence="5" id="KW-0597">Phosphoprotein</keyword>
<dbReference type="SMART" id="SM00387">
    <property type="entry name" value="HATPase_c"/>
    <property type="match status" value="1"/>
</dbReference>
<dbReference type="GO" id="GO:0000155">
    <property type="term" value="F:phosphorelay sensor kinase activity"/>
    <property type="evidence" value="ECO:0007669"/>
    <property type="project" value="InterPro"/>
</dbReference>
<dbReference type="SMART" id="SM00388">
    <property type="entry name" value="HisKA"/>
    <property type="match status" value="1"/>
</dbReference>
<evidence type="ECO:0000256" key="3">
    <source>
        <dbReference type="ARBA" id="ARBA00012438"/>
    </source>
</evidence>
<keyword evidence="12" id="KW-0902">Two-component regulatory system</keyword>
<dbReference type="Gene3D" id="6.10.340.10">
    <property type="match status" value="1"/>
</dbReference>
<dbReference type="InterPro" id="IPR036097">
    <property type="entry name" value="HisK_dim/P_sf"/>
</dbReference>
<evidence type="ECO:0000259" key="16">
    <source>
        <dbReference type="PROSITE" id="PS50109"/>
    </source>
</evidence>
<evidence type="ECO:0000256" key="6">
    <source>
        <dbReference type="ARBA" id="ARBA00022679"/>
    </source>
</evidence>
<keyword evidence="6" id="KW-0808">Transferase</keyword>
<dbReference type="InterPro" id="IPR003594">
    <property type="entry name" value="HATPase_dom"/>
</dbReference>
<reference evidence="18" key="2">
    <citation type="journal article" date="2021" name="PeerJ">
        <title>Extensive microbial diversity within the chicken gut microbiome revealed by metagenomics and culture.</title>
        <authorList>
            <person name="Gilroy R."/>
            <person name="Ravi A."/>
            <person name="Getino M."/>
            <person name="Pursley I."/>
            <person name="Horton D.L."/>
            <person name="Alikhan N.F."/>
            <person name="Baker D."/>
            <person name="Gharbi K."/>
            <person name="Hall N."/>
            <person name="Watson M."/>
            <person name="Adriaenssens E.M."/>
            <person name="Foster-Nyarko E."/>
            <person name="Jarju S."/>
            <person name="Secka A."/>
            <person name="Antonio M."/>
            <person name="Oren A."/>
            <person name="Chaudhuri R.R."/>
            <person name="La Ragione R."/>
            <person name="Hildebrand F."/>
            <person name="Pallen M.J."/>
        </authorList>
    </citation>
    <scope>NUCLEOTIDE SEQUENCE</scope>
    <source>
        <strain evidence="18">ChiW17-6978</strain>
    </source>
</reference>
<evidence type="ECO:0000256" key="9">
    <source>
        <dbReference type="ARBA" id="ARBA00022777"/>
    </source>
</evidence>
<dbReference type="PANTHER" id="PTHR45528">
    <property type="entry name" value="SENSOR HISTIDINE KINASE CPXA"/>
    <property type="match status" value="1"/>
</dbReference>
<feature type="domain" description="HAMP" evidence="17">
    <location>
        <begin position="177"/>
        <end position="229"/>
    </location>
</feature>
<dbReference type="SUPFAM" id="SSF47384">
    <property type="entry name" value="Homodimeric domain of signal transducing histidine kinase"/>
    <property type="match status" value="1"/>
</dbReference>
<dbReference type="CDD" id="cd00082">
    <property type="entry name" value="HisKA"/>
    <property type="match status" value="1"/>
</dbReference>
<dbReference type="InterPro" id="IPR005467">
    <property type="entry name" value="His_kinase_dom"/>
</dbReference>
<evidence type="ECO:0000256" key="11">
    <source>
        <dbReference type="ARBA" id="ARBA00022989"/>
    </source>
</evidence>
<evidence type="ECO:0000313" key="18">
    <source>
        <dbReference type="EMBL" id="HIT50106.1"/>
    </source>
</evidence>
<dbReference type="Gene3D" id="3.30.565.10">
    <property type="entry name" value="Histidine kinase-like ATPase, C-terminal domain"/>
    <property type="match status" value="1"/>
</dbReference>
<proteinExistence type="predicted"/>
<evidence type="ECO:0000256" key="12">
    <source>
        <dbReference type="ARBA" id="ARBA00023012"/>
    </source>
</evidence>
<dbReference type="EMBL" id="DVLF01000112">
    <property type="protein sequence ID" value="HIT50106.1"/>
    <property type="molecule type" value="Genomic_DNA"/>
</dbReference>
<feature type="domain" description="Histidine kinase" evidence="16">
    <location>
        <begin position="237"/>
        <end position="433"/>
    </location>
</feature>
<dbReference type="GO" id="GO:0005524">
    <property type="term" value="F:ATP binding"/>
    <property type="evidence" value="ECO:0007669"/>
    <property type="project" value="UniProtKB-KW"/>
</dbReference>
<feature type="transmembrane region" description="Helical" evidence="15">
    <location>
        <begin position="155"/>
        <end position="175"/>
    </location>
</feature>
<dbReference type="Pfam" id="PF00512">
    <property type="entry name" value="HisKA"/>
    <property type="match status" value="1"/>
</dbReference>
<feature type="coiled-coil region" evidence="14">
    <location>
        <begin position="210"/>
        <end position="237"/>
    </location>
</feature>
<comment type="subcellular location">
    <subcellularLocation>
        <location evidence="2">Cell membrane</location>
        <topology evidence="2">Multi-pass membrane protein</topology>
    </subcellularLocation>
</comment>
<keyword evidence="4" id="KW-1003">Cell membrane</keyword>
<dbReference type="PROSITE" id="PS50109">
    <property type="entry name" value="HIS_KIN"/>
    <property type="match status" value="1"/>
</dbReference>
<evidence type="ECO:0000256" key="15">
    <source>
        <dbReference type="SAM" id="Phobius"/>
    </source>
</evidence>
<evidence type="ECO:0000256" key="2">
    <source>
        <dbReference type="ARBA" id="ARBA00004651"/>
    </source>
</evidence>
<dbReference type="AlphaFoldDB" id="A0A9D1GSF2"/>
<evidence type="ECO:0000256" key="5">
    <source>
        <dbReference type="ARBA" id="ARBA00022553"/>
    </source>
</evidence>
<name>A0A9D1GSF2_9MOLU</name>
<evidence type="ECO:0000256" key="8">
    <source>
        <dbReference type="ARBA" id="ARBA00022741"/>
    </source>
</evidence>
<dbReference type="InterPro" id="IPR003661">
    <property type="entry name" value="HisK_dim/P_dom"/>
</dbReference>
<keyword evidence="10" id="KW-0067">ATP-binding</keyword>